<dbReference type="InterPro" id="IPR009937">
    <property type="entry name" value="Phage_holin_3_6"/>
</dbReference>
<evidence type="ECO:0000256" key="1">
    <source>
        <dbReference type="SAM" id="Phobius"/>
    </source>
</evidence>
<feature type="transmembrane region" description="Helical" evidence="1">
    <location>
        <begin position="58"/>
        <end position="82"/>
    </location>
</feature>
<accession>A0ABV6USZ6</accession>
<keyword evidence="1" id="KW-0472">Membrane</keyword>
<reference evidence="2 3" key="1">
    <citation type="submission" date="2024-09" db="EMBL/GenBank/DDBJ databases">
        <authorList>
            <person name="Lee S.D."/>
        </authorList>
    </citation>
    <scope>NUCLEOTIDE SEQUENCE [LARGE SCALE GENOMIC DNA]</scope>
    <source>
        <strain evidence="2 3">N1-5</strain>
    </source>
</reference>
<name>A0ABV6USZ6_9ACTN</name>
<organism evidence="2 3">
    <name type="scientific">Streptacidiphilus cavernicola</name>
    <dbReference type="NCBI Taxonomy" id="3342716"/>
    <lineage>
        <taxon>Bacteria</taxon>
        <taxon>Bacillati</taxon>
        <taxon>Actinomycetota</taxon>
        <taxon>Actinomycetes</taxon>
        <taxon>Kitasatosporales</taxon>
        <taxon>Streptomycetaceae</taxon>
        <taxon>Streptacidiphilus</taxon>
    </lineage>
</organism>
<sequence>MSAADRYEASPTNGGADRTVGQLFAAATADLSALVHDEIALARAEITKDVKRGLMGGVAGGVAAVIALASIPVFSFAAAYGIHDLLGSSGVTFGWSLAIVGVLFLLLAALAALFAVRAFKKISPPERTIASTKATVDVLKGTKPHPAAPITADGHKVLTR</sequence>
<gene>
    <name evidence="2" type="ORF">ACEZDJ_25160</name>
</gene>
<comment type="caution">
    <text evidence="2">The sequence shown here is derived from an EMBL/GenBank/DDBJ whole genome shotgun (WGS) entry which is preliminary data.</text>
</comment>
<evidence type="ECO:0000313" key="2">
    <source>
        <dbReference type="EMBL" id="MFC1404590.1"/>
    </source>
</evidence>
<dbReference type="EMBL" id="JBHEZZ010000015">
    <property type="protein sequence ID" value="MFC1404590.1"/>
    <property type="molecule type" value="Genomic_DNA"/>
</dbReference>
<protein>
    <submittedName>
        <fullName evidence="2">Phage holin family protein</fullName>
    </submittedName>
</protein>
<feature type="transmembrane region" description="Helical" evidence="1">
    <location>
        <begin position="94"/>
        <end position="116"/>
    </location>
</feature>
<keyword evidence="3" id="KW-1185">Reference proteome</keyword>
<proteinExistence type="predicted"/>
<keyword evidence="1" id="KW-1133">Transmembrane helix</keyword>
<dbReference type="Proteomes" id="UP001592528">
    <property type="component" value="Unassembled WGS sequence"/>
</dbReference>
<dbReference type="RefSeq" id="WP_037595138.1">
    <property type="nucleotide sequence ID" value="NZ_JBHEZZ010000015.1"/>
</dbReference>
<evidence type="ECO:0000313" key="3">
    <source>
        <dbReference type="Proteomes" id="UP001592528"/>
    </source>
</evidence>
<keyword evidence="1" id="KW-0812">Transmembrane</keyword>
<dbReference type="Pfam" id="PF07332">
    <property type="entry name" value="Phage_holin_3_6"/>
    <property type="match status" value="1"/>
</dbReference>